<dbReference type="SUPFAM" id="SSF89733">
    <property type="entry name" value="L-sulfolactate dehydrogenase-like"/>
    <property type="match status" value="1"/>
</dbReference>
<sequence length="383" mass="41440">MFKNSEKIVWVDFNTLESFMVDVFKGVKVPEEEAKICADVLITADKRGIDSHGIGRLKPFYYDRIRAGIQSPKTNIEIVKDSPTTAVVDGHNGMGMVIAKKSMALAIEKAKKMGLGMVAVRNSTHYGIAGYYVLMAIEAGMIGISGTNARPSIAPTFGVENMLGTNPLTFGMPSNEEFPFVLDCATSIAQRGKIELYDRAGKDIPAGWVIDQEGRARIDTHQILQDLTTGKAALTPLGGIGEETAGYKGYGYATVVEILSAALQNGKYLKMLSGMQDGQAVPINLGHFFIAINISAFTELESFKKITGGILGALRASKKAPGENRIYTAGEKEHLAWLDRKDKGAPINKNLQQQILVIKEELGLSQYKFPFEGSAKAGSGNPE</sequence>
<reference evidence="3 4" key="1">
    <citation type="submission" date="2017-09" db="EMBL/GenBank/DDBJ databases">
        <title>Depth-based differentiation of microbial function through sediment-hosted aquifers and enrichment of novel symbionts in the deep terrestrial subsurface.</title>
        <authorList>
            <person name="Probst A.J."/>
            <person name="Ladd B."/>
            <person name="Jarett J.K."/>
            <person name="Geller-Mcgrath D.E."/>
            <person name="Sieber C.M."/>
            <person name="Emerson J.B."/>
            <person name="Anantharaman K."/>
            <person name="Thomas B.C."/>
            <person name="Malmstrom R."/>
            <person name="Stieglmeier M."/>
            <person name="Klingl A."/>
            <person name="Woyke T."/>
            <person name="Ryan C.M."/>
            <person name="Banfield J.F."/>
        </authorList>
    </citation>
    <scope>NUCLEOTIDE SEQUENCE [LARGE SCALE GENOMIC DNA]</scope>
    <source>
        <strain evidence="3">CG_4_9_14_3_um_filter_33_16</strain>
    </source>
</reference>
<keyword evidence="2" id="KW-0560">Oxidoreductase</keyword>
<proteinExistence type="inferred from homology"/>
<comment type="caution">
    <text evidence="3">The sequence shown here is derived from an EMBL/GenBank/DDBJ whole genome shotgun (WGS) entry which is preliminary data.</text>
</comment>
<dbReference type="GO" id="GO:0016491">
    <property type="term" value="F:oxidoreductase activity"/>
    <property type="evidence" value="ECO:0007669"/>
    <property type="project" value="UniProtKB-KW"/>
</dbReference>
<name>A0A2M8CBU5_9BACT</name>
<dbReference type="Pfam" id="PF02615">
    <property type="entry name" value="Ldh_2"/>
    <property type="match status" value="1"/>
</dbReference>
<dbReference type="PANTHER" id="PTHR11091:SF0">
    <property type="entry name" value="MALATE DEHYDROGENASE"/>
    <property type="match status" value="1"/>
</dbReference>
<accession>A0A2M8CBU5</accession>
<dbReference type="Gene3D" id="3.30.1370.60">
    <property type="entry name" value="Hypothetical oxidoreductase yiak, domain 2"/>
    <property type="match status" value="1"/>
</dbReference>
<dbReference type="InterPro" id="IPR036111">
    <property type="entry name" value="Mal/L-sulfo/L-lacto_DH-like_sf"/>
</dbReference>
<evidence type="ECO:0000256" key="2">
    <source>
        <dbReference type="ARBA" id="ARBA00023002"/>
    </source>
</evidence>
<dbReference type="Gene3D" id="1.10.1530.10">
    <property type="match status" value="1"/>
</dbReference>
<protein>
    <submittedName>
        <fullName evidence="3">Lactate dehydrogenase</fullName>
    </submittedName>
</protein>
<evidence type="ECO:0000313" key="3">
    <source>
        <dbReference type="EMBL" id="PJB56530.1"/>
    </source>
</evidence>
<dbReference type="AlphaFoldDB" id="A0A2M8CBU5"/>
<dbReference type="InterPro" id="IPR043144">
    <property type="entry name" value="Mal/L-sulf/L-lact_DH-like_ah"/>
</dbReference>
<organism evidence="3 4">
    <name type="scientific">Candidatus Infernicultor aquiphilus</name>
    <dbReference type="NCBI Taxonomy" id="1805029"/>
    <lineage>
        <taxon>Bacteria</taxon>
        <taxon>Pseudomonadati</taxon>
        <taxon>Atribacterota</taxon>
        <taxon>Candidatus Phoenicimicrobiia</taxon>
        <taxon>Candidatus Pheonicimicrobiales</taxon>
        <taxon>Candidatus Phoenicimicrobiaceae</taxon>
        <taxon>Candidatus Infernicultor</taxon>
    </lineage>
</organism>
<evidence type="ECO:0000256" key="1">
    <source>
        <dbReference type="ARBA" id="ARBA00006056"/>
    </source>
</evidence>
<dbReference type="InterPro" id="IPR003767">
    <property type="entry name" value="Malate/L-lactate_DH-like"/>
</dbReference>
<dbReference type="EMBL" id="PFTV01000121">
    <property type="protein sequence ID" value="PJB56530.1"/>
    <property type="molecule type" value="Genomic_DNA"/>
</dbReference>
<evidence type="ECO:0000313" key="4">
    <source>
        <dbReference type="Proteomes" id="UP000228560"/>
    </source>
</evidence>
<dbReference type="InterPro" id="IPR043143">
    <property type="entry name" value="Mal/L-sulf/L-lact_DH-like_NADP"/>
</dbReference>
<gene>
    <name evidence="3" type="ORF">CO097_04950</name>
</gene>
<dbReference type="PANTHER" id="PTHR11091">
    <property type="entry name" value="OXIDOREDUCTASE-RELATED"/>
    <property type="match status" value="1"/>
</dbReference>
<comment type="similarity">
    <text evidence="1">Belongs to the LDH2/MDH2 oxidoreductase family.</text>
</comment>
<dbReference type="Proteomes" id="UP000228560">
    <property type="component" value="Unassembled WGS sequence"/>
</dbReference>